<keyword evidence="1" id="KW-0479">Metal-binding</keyword>
<evidence type="ECO:0000313" key="4">
    <source>
        <dbReference type="EMBL" id="PYZ92034.1"/>
    </source>
</evidence>
<dbReference type="PANTHER" id="PTHR46470">
    <property type="entry name" value="N-ACYLNEURAMINATE-9-PHOSPHATASE"/>
    <property type="match status" value="1"/>
</dbReference>
<dbReference type="Pfam" id="PF00702">
    <property type="entry name" value="Hydrolase"/>
    <property type="match status" value="1"/>
</dbReference>
<dbReference type="AlphaFoldDB" id="A0A323TCV3"/>
<dbReference type="PANTHER" id="PTHR46470:SF2">
    <property type="entry name" value="GLYCERALDEHYDE 3-PHOSPHATE PHOSPHATASE"/>
    <property type="match status" value="1"/>
</dbReference>
<dbReference type="SUPFAM" id="SSF56784">
    <property type="entry name" value="HAD-like"/>
    <property type="match status" value="1"/>
</dbReference>
<dbReference type="Proteomes" id="UP000248214">
    <property type="component" value="Unassembled WGS sequence"/>
</dbReference>
<dbReference type="InterPro" id="IPR051400">
    <property type="entry name" value="HAD-like_hydrolase"/>
</dbReference>
<dbReference type="InterPro" id="IPR023214">
    <property type="entry name" value="HAD_sf"/>
</dbReference>
<dbReference type="OrthoDB" id="2081981at2"/>
<dbReference type="EMBL" id="PDOD01000005">
    <property type="protein sequence ID" value="PYZ92034.1"/>
    <property type="molecule type" value="Genomic_DNA"/>
</dbReference>
<reference evidence="4 5" key="1">
    <citation type="submission" date="2017-10" db="EMBL/GenBank/DDBJ databases">
        <title>Bacillus sp. nov., a halophilic bacterium isolated from a Keqin Lake.</title>
        <authorList>
            <person name="Wang H."/>
        </authorList>
    </citation>
    <scope>NUCLEOTIDE SEQUENCE [LARGE SCALE GENOMIC DNA]</scope>
    <source>
        <strain evidence="4 5">KQ-12</strain>
    </source>
</reference>
<evidence type="ECO:0000256" key="1">
    <source>
        <dbReference type="ARBA" id="ARBA00022723"/>
    </source>
</evidence>
<dbReference type="RefSeq" id="WP_110611546.1">
    <property type="nucleotide sequence ID" value="NZ_PDOD01000005.1"/>
</dbReference>
<name>A0A323TCV3_9BACI</name>
<organism evidence="4 5">
    <name type="scientific">Salipaludibacillus keqinensis</name>
    <dbReference type="NCBI Taxonomy" id="2045207"/>
    <lineage>
        <taxon>Bacteria</taxon>
        <taxon>Bacillati</taxon>
        <taxon>Bacillota</taxon>
        <taxon>Bacilli</taxon>
        <taxon>Bacillales</taxon>
        <taxon>Bacillaceae</taxon>
    </lineage>
</organism>
<protein>
    <submittedName>
        <fullName evidence="4">Hydrolase</fullName>
    </submittedName>
</protein>
<evidence type="ECO:0000256" key="3">
    <source>
        <dbReference type="ARBA" id="ARBA00022842"/>
    </source>
</evidence>
<keyword evidence="3" id="KW-0460">Magnesium</keyword>
<evidence type="ECO:0000256" key="2">
    <source>
        <dbReference type="ARBA" id="ARBA00022801"/>
    </source>
</evidence>
<dbReference type="Gene3D" id="3.40.50.1000">
    <property type="entry name" value="HAD superfamily/HAD-like"/>
    <property type="match status" value="1"/>
</dbReference>
<evidence type="ECO:0000313" key="5">
    <source>
        <dbReference type="Proteomes" id="UP000248214"/>
    </source>
</evidence>
<proteinExistence type="predicted"/>
<keyword evidence="5" id="KW-1185">Reference proteome</keyword>
<sequence length="271" mass="31387">MKKLYIFDLDGTLYEGKDHFDYYAQLLMNDVPLSKRSSFMEDYEKMKAGDHVVAIGKAYDVKRDLAVTVDPITLTVVEAHKWNGQKVENIESIYGNKPVQFDFEELVAIGDGWWLPFASAKHYGVENCHPRYMQTKEYMVSDQFSLDAIPGLREFLLHVQKTDHILLMTNSDKEDVLRLLHELNLTNVFDHVISSAKKPSRTKEFFKELQGIYDLPYDRLVSVGDNFLNEIAPALLLGMQAVYISEHPHKTEHKNLLQVPSITDWMEQMER</sequence>
<accession>A0A323TCV3</accession>
<gene>
    <name evidence="4" type="ORF">CR194_17730</name>
</gene>
<dbReference type="GO" id="GO:0016791">
    <property type="term" value="F:phosphatase activity"/>
    <property type="evidence" value="ECO:0007669"/>
    <property type="project" value="TreeGrafter"/>
</dbReference>
<comment type="caution">
    <text evidence="4">The sequence shown here is derived from an EMBL/GenBank/DDBJ whole genome shotgun (WGS) entry which is preliminary data.</text>
</comment>
<dbReference type="GO" id="GO:0046872">
    <property type="term" value="F:metal ion binding"/>
    <property type="evidence" value="ECO:0007669"/>
    <property type="project" value="UniProtKB-KW"/>
</dbReference>
<dbReference type="InterPro" id="IPR036412">
    <property type="entry name" value="HAD-like_sf"/>
</dbReference>
<keyword evidence="2 4" id="KW-0378">Hydrolase</keyword>